<evidence type="ECO:0000313" key="1">
    <source>
        <dbReference type="EMBL" id="QJX79947.1"/>
    </source>
</evidence>
<dbReference type="RefSeq" id="WP_171777929.1">
    <property type="nucleotide sequence ID" value="NZ_CP045273.1"/>
</dbReference>
<evidence type="ECO:0000313" key="2">
    <source>
        <dbReference type="Proteomes" id="UP000501076"/>
    </source>
</evidence>
<reference evidence="1 2" key="1">
    <citation type="submission" date="2019-10" db="EMBL/GenBank/DDBJ databases">
        <title>Complete genome sequences for adaption low water activity.</title>
        <authorList>
            <person name="Zhao L."/>
            <person name="Zhong J."/>
        </authorList>
    </citation>
    <scope>NUCLEOTIDE SEQUENCE [LARGE SCALE GENOMIC DNA]</scope>
    <source>
        <strain evidence="1 2">FDU301</strain>
        <plasmid evidence="2">pfdu301a</plasmid>
    </source>
</reference>
<accession>A0A6M6E610</accession>
<proteinExistence type="predicted"/>
<gene>
    <name evidence="1" type="ORF">FDZ14_27995</name>
</gene>
<name>A0A6M6E610_PRIMG</name>
<keyword evidence="1" id="KW-0614">Plasmid</keyword>
<organism evidence="1 2">
    <name type="scientific">Priestia megaterium</name>
    <name type="common">Bacillus megaterium</name>
    <dbReference type="NCBI Taxonomy" id="1404"/>
    <lineage>
        <taxon>Bacteria</taxon>
        <taxon>Bacillati</taxon>
        <taxon>Bacillota</taxon>
        <taxon>Bacilli</taxon>
        <taxon>Bacillales</taxon>
        <taxon>Bacillaceae</taxon>
        <taxon>Priestia</taxon>
    </lineage>
</organism>
<dbReference type="AlphaFoldDB" id="A0A6M6E610"/>
<dbReference type="Proteomes" id="UP000501076">
    <property type="component" value="Plasmid pFDU301A"/>
</dbReference>
<geneLocation type="plasmid" evidence="2">
    <name>pfdu301a</name>
</geneLocation>
<dbReference type="EMBL" id="CP045273">
    <property type="protein sequence ID" value="QJX79947.1"/>
    <property type="molecule type" value="Genomic_DNA"/>
</dbReference>
<sequence>MNLINTSTTLSQLEENKWYHLESDRDLNSDILAIKLDSNWIYVSFIGGEYDKISIKFEHSVRGLNEIYQNEYNKNYDASLNLNNTTLHKISLIALSSLALIINKNKEALYSKIIKIDEHSKHFKKLKF</sequence>
<protein>
    <submittedName>
        <fullName evidence="1">Uncharacterized protein</fullName>
    </submittedName>
</protein>